<gene>
    <name evidence="2" type="ORF">PENTCL1PPCAC_251</name>
</gene>
<feature type="transmembrane region" description="Helical" evidence="1">
    <location>
        <begin position="12"/>
        <end position="34"/>
    </location>
</feature>
<evidence type="ECO:0000313" key="3">
    <source>
        <dbReference type="Proteomes" id="UP001432027"/>
    </source>
</evidence>
<protein>
    <submittedName>
        <fullName evidence="2">Uncharacterized protein</fullName>
    </submittedName>
</protein>
<feature type="transmembrane region" description="Helical" evidence="1">
    <location>
        <begin position="120"/>
        <end position="143"/>
    </location>
</feature>
<evidence type="ECO:0000256" key="1">
    <source>
        <dbReference type="SAM" id="Phobius"/>
    </source>
</evidence>
<keyword evidence="1" id="KW-0812">Transmembrane</keyword>
<dbReference type="Proteomes" id="UP001432027">
    <property type="component" value="Unassembled WGS sequence"/>
</dbReference>
<feature type="transmembrane region" description="Helical" evidence="1">
    <location>
        <begin position="46"/>
        <end position="66"/>
    </location>
</feature>
<dbReference type="AlphaFoldDB" id="A0AAV5S621"/>
<comment type="caution">
    <text evidence="2">The sequence shown here is derived from an EMBL/GenBank/DDBJ whole genome shotgun (WGS) entry which is preliminary data.</text>
</comment>
<keyword evidence="3" id="KW-1185">Reference proteome</keyword>
<keyword evidence="1" id="KW-0472">Membrane</keyword>
<accession>A0AAV5S621</accession>
<organism evidence="2 3">
    <name type="scientific">Pristionchus entomophagus</name>
    <dbReference type="NCBI Taxonomy" id="358040"/>
    <lineage>
        <taxon>Eukaryota</taxon>
        <taxon>Metazoa</taxon>
        <taxon>Ecdysozoa</taxon>
        <taxon>Nematoda</taxon>
        <taxon>Chromadorea</taxon>
        <taxon>Rhabditida</taxon>
        <taxon>Rhabditina</taxon>
        <taxon>Diplogasteromorpha</taxon>
        <taxon>Diplogasteroidea</taxon>
        <taxon>Neodiplogasteridae</taxon>
        <taxon>Pristionchus</taxon>
    </lineage>
</organism>
<proteinExistence type="predicted"/>
<name>A0AAV5S621_9BILA</name>
<sequence length="153" mass="17695">MGCYHMRQFHYMLNAVHVILHFGALFCLTVMWTNKLLYIQILDFEHWWNIFAVLTLVFTLAVSKAVMIGGFLDRPLVGGWNKPRTLGIYGFSLIFILISAGLQTWTTVSTASDPQYTARYITGTCFTWALAITWVLFMVAYACKYRDDEDEER</sequence>
<feature type="transmembrane region" description="Helical" evidence="1">
    <location>
        <begin position="86"/>
        <end position="108"/>
    </location>
</feature>
<keyword evidence="1" id="KW-1133">Transmembrane helix</keyword>
<dbReference type="EMBL" id="BTSX01000001">
    <property type="protein sequence ID" value="GMS78076.1"/>
    <property type="molecule type" value="Genomic_DNA"/>
</dbReference>
<evidence type="ECO:0000313" key="2">
    <source>
        <dbReference type="EMBL" id="GMS78076.1"/>
    </source>
</evidence>
<reference evidence="2" key="1">
    <citation type="submission" date="2023-10" db="EMBL/GenBank/DDBJ databases">
        <title>Genome assembly of Pristionchus species.</title>
        <authorList>
            <person name="Yoshida K."/>
            <person name="Sommer R.J."/>
        </authorList>
    </citation>
    <scope>NUCLEOTIDE SEQUENCE</scope>
    <source>
        <strain evidence="2">RS0144</strain>
    </source>
</reference>